<dbReference type="PROSITE" id="PS51257">
    <property type="entry name" value="PROKAR_LIPOPROTEIN"/>
    <property type="match status" value="1"/>
</dbReference>
<proteinExistence type="predicted"/>
<feature type="region of interest" description="Disordered" evidence="1">
    <location>
        <begin position="277"/>
        <end position="302"/>
    </location>
</feature>
<dbReference type="EMBL" id="AP028127">
    <property type="protein sequence ID" value="BEH90858.1"/>
    <property type="molecule type" value="Genomic_DNA"/>
</dbReference>
<feature type="compositionally biased region" description="Basic and acidic residues" evidence="1">
    <location>
        <begin position="605"/>
        <end position="625"/>
    </location>
</feature>
<evidence type="ECO:0008006" key="4">
    <source>
        <dbReference type="Google" id="ProtNLM"/>
    </source>
</evidence>
<accession>A0ABM8IHY9</accession>
<name>A0ABM8IHY9_9FIRM</name>
<feature type="region of interest" description="Disordered" evidence="1">
    <location>
        <begin position="584"/>
        <end position="635"/>
    </location>
</feature>
<reference evidence="2" key="1">
    <citation type="journal article" date="2024" name="Int. J. Syst. Evol. Microbiol.">
        <title>Turicibacter faecis sp. nov., isolated from faeces of heart failure mouse model.</title>
        <authorList>
            <person name="Imamura Y."/>
            <person name="Motooka D."/>
            <person name="Nakajima Y."/>
            <person name="Ito S."/>
            <person name="Kitakaze M."/>
            <person name="Iida T."/>
            <person name="Nakamura S."/>
        </authorList>
    </citation>
    <scope>NUCLEOTIDE SEQUENCE</scope>
    <source>
        <strain evidence="2">TC023</strain>
    </source>
</reference>
<dbReference type="Proteomes" id="UP001432099">
    <property type="component" value="Chromosome"/>
</dbReference>
<sequence length="635" mass="66676">MKNKRIYRGMFLSLALIAGCEGVKDSPSSADEIKDSLSSTLTEGTAIQLGETITIDGEGATASNQTVRITQAGTYLISGTLEDGQIQVEVGNQEEVNLVLNETQISSTTGAPILITQSAKTTITLMEGTQNVISHQMVMNDGEEVSKEEKAAIFSQDDLMITGTGSLTVDAKTYNGIVSQDDLVIEDGNFVIESANHGLKGKDSVVIEEGTFKMTTKGDAIQSDQEADEEKGFITIRGGDFDLVAEQDGIQAQTKLVIEGGTFKIETGGGYEAGAVKETTSQPPFNRGASATAETATTPSAKGLKAGQELVIEGGSLTINSADDALHTNGSLWMNGGEVTLSTGDDGLHADETVEVNGGTVDILTSYEGLEGQVVRVNDGVIRLVATDDGINAAGGMDGSGFMSFFNPTTTSQQEGESGWIELNGGWLYVNASGDGLDANGSIIMTGGVVIVEGPTSGHDGILDFDETFDLQGGQLIASGGVGMLQTPSETSTQPTLVIQDSFESGELIHIQSEEGAEIVTFSPSKASQVLIISSPDLKMESTYRVLSGGTYSVEATDGVYQDGTYTEGEERFQVALSDLITSNGTLTGDGMRGPGMEEGPGMRGTKDMREAPEIKDHPKMEMNSDLKTPTLNSF</sequence>
<keyword evidence="3" id="KW-1185">Reference proteome</keyword>
<evidence type="ECO:0000313" key="3">
    <source>
        <dbReference type="Proteomes" id="UP001432099"/>
    </source>
</evidence>
<protein>
    <recommendedName>
        <fullName evidence="4">Carbohydrate-binding domain-containing protein</fullName>
    </recommendedName>
</protein>
<feature type="compositionally biased region" description="Gly residues" evidence="1">
    <location>
        <begin position="591"/>
        <end position="603"/>
    </location>
</feature>
<dbReference type="InterPro" id="IPR025584">
    <property type="entry name" value="Cthe_2159"/>
</dbReference>
<feature type="compositionally biased region" description="Polar residues" evidence="1">
    <location>
        <begin position="626"/>
        <end position="635"/>
    </location>
</feature>
<dbReference type="RefSeq" id="WP_262953587.1">
    <property type="nucleotide sequence ID" value="NZ_AP028127.1"/>
</dbReference>
<feature type="compositionally biased region" description="Low complexity" evidence="1">
    <location>
        <begin position="289"/>
        <end position="301"/>
    </location>
</feature>
<organism evidence="2 3">
    <name type="scientific">Turicibacter faecis</name>
    <dbReference type="NCBI Taxonomy" id="2963365"/>
    <lineage>
        <taxon>Bacteria</taxon>
        <taxon>Bacillati</taxon>
        <taxon>Bacillota</taxon>
        <taxon>Erysipelotrichia</taxon>
        <taxon>Erysipelotrichales</taxon>
        <taxon>Turicibacteraceae</taxon>
        <taxon>Turicibacter</taxon>
    </lineage>
</organism>
<gene>
    <name evidence="2" type="ORF">T23_09600</name>
</gene>
<evidence type="ECO:0000256" key="1">
    <source>
        <dbReference type="SAM" id="MobiDB-lite"/>
    </source>
</evidence>
<dbReference type="Pfam" id="PF14262">
    <property type="entry name" value="Cthe_2159"/>
    <property type="match status" value="1"/>
</dbReference>
<evidence type="ECO:0000313" key="2">
    <source>
        <dbReference type="EMBL" id="BEH90858.1"/>
    </source>
</evidence>